<dbReference type="RefSeq" id="WP_346759706.1">
    <property type="nucleotide sequence ID" value="NZ_JAUJEB010000004.1"/>
</dbReference>
<dbReference type="SUPFAM" id="SSF52172">
    <property type="entry name" value="CheY-like"/>
    <property type="match status" value="1"/>
</dbReference>
<feature type="domain" description="Response regulatory" evidence="8">
    <location>
        <begin position="3"/>
        <end position="117"/>
    </location>
</feature>
<dbReference type="Gene3D" id="1.10.10.60">
    <property type="entry name" value="Homeodomain-like"/>
    <property type="match status" value="1"/>
</dbReference>
<dbReference type="SUPFAM" id="SSF46689">
    <property type="entry name" value="Homeodomain-like"/>
    <property type="match status" value="1"/>
</dbReference>
<dbReference type="InterPro" id="IPR002197">
    <property type="entry name" value="HTH_Fis"/>
</dbReference>
<proteinExistence type="predicted"/>
<keyword evidence="5" id="KW-0804">Transcription</keyword>
<dbReference type="InterPro" id="IPR025662">
    <property type="entry name" value="Sigma_54_int_dom_ATP-bd_1"/>
</dbReference>
<dbReference type="PROSITE" id="PS00675">
    <property type="entry name" value="SIGMA54_INTERACT_1"/>
    <property type="match status" value="1"/>
</dbReference>
<organism evidence="9 10">
    <name type="scientific">Agaribacillus aureus</name>
    <dbReference type="NCBI Taxonomy" id="3051825"/>
    <lineage>
        <taxon>Bacteria</taxon>
        <taxon>Pseudomonadati</taxon>
        <taxon>Bacteroidota</taxon>
        <taxon>Cytophagia</taxon>
        <taxon>Cytophagales</taxon>
        <taxon>Splendidivirgaceae</taxon>
        <taxon>Agaribacillus</taxon>
    </lineage>
</organism>
<evidence type="ECO:0000259" key="7">
    <source>
        <dbReference type="PROSITE" id="PS50045"/>
    </source>
</evidence>
<evidence type="ECO:0000313" key="10">
    <source>
        <dbReference type="Proteomes" id="UP001172083"/>
    </source>
</evidence>
<feature type="domain" description="Sigma-54 factor interaction" evidence="7">
    <location>
        <begin position="143"/>
        <end position="372"/>
    </location>
</feature>
<feature type="modified residue" description="4-aspartylphosphate" evidence="6">
    <location>
        <position position="52"/>
    </location>
</feature>
<protein>
    <submittedName>
        <fullName evidence="9">Sigma-54 dependent transcriptional regulator</fullName>
    </submittedName>
</protein>
<evidence type="ECO:0000256" key="4">
    <source>
        <dbReference type="ARBA" id="ARBA00023125"/>
    </source>
</evidence>
<keyword evidence="1" id="KW-0547">Nucleotide-binding</keyword>
<evidence type="ECO:0000256" key="3">
    <source>
        <dbReference type="ARBA" id="ARBA00023015"/>
    </source>
</evidence>
<name>A0ABT8L9D4_9BACT</name>
<dbReference type="InterPro" id="IPR025944">
    <property type="entry name" value="Sigma_54_int_dom_CS"/>
</dbReference>
<evidence type="ECO:0000256" key="1">
    <source>
        <dbReference type="ARBA" id="ARBA00022741"/>
    </source>
</evidence>
<evidence type="ECO:0000256" key="5">
    <source>
        <dbReference type="ARBA" id="ARBA00023163"/>
    </source>
</evidence>
<dbReference type="Pfam" id="PF00072">
    <property type="entry name" value="Response_reg"/>
    <property type="match status" value="1"/>
</dbReference>
<dbReference type="InterPro" id="IPR011006">
    <property type="entry name" value="CheY-like_superfamily"/>
</dbReference>
<evidence type="ECO:0000313" key="9">
    <source>
        <dbReference type="EMBL" id="MDN5214372.1"/>
    </source>
</evidence>
<gene>
    <name evidence="9" type="ORF">QQ020_19995</name>
</gene>
<dbReference type="PROSITE" id="PS00676">
    <property type="entry name" value="SIGMA54_INTERACT_2"/>
    <property type="match status" value="1"/>
</dbReference>
<dbReference type="Pfam" id="PF00158">
    <property type="entry name" value="Sigma54_activat"/>
    <property type="match status" value="1"/>
</dbReference>
<dbReference type="InterPro" id="IPR027417">
    <property type="entry name" value="P-loop_NTPase"/>
</dbReference>
<keyword evidence="4" id="KW-0238">DNA-binding</keyword>
<dbReference type="SMART" id="SM00448">
    <property type="entry name" value="REC"/>
    <property type="match status" value="1"/>
</dbReference>
<dbReference type="InterPro" id="IPR058031">
    <property type="entry name" value="AAA_lid_NorR"/>
</dbReference>
<dbReference type="PANTHER" id="PTHR32071:SF81">
    <property type="entry name" value="PROPIONATE CATABOLISM OPERON REGULATORY PROTEIN"/>
    <property type="match status" value="1"/>
</dbReference>
<keyword evidence="10" id="KW-1185">Reference proteome</keyword>
<dbReference type="SUPFAM" id="SSF52540">
    <property type="entry name" value="P-loop containing nucleoside triphosphate hydrolases"/>
    <property type="match status" value="1"/>
</dbReference>
<dbReference type="Gene3D" id="3.40.50.2300">
    <property type="match status" value="1"/>
</dbReference>
<dbReference type="InterPro" id="IPR001789">
    <property type="entry name" value="Sig_transdc_resp-reg_receiver"/>
</dbReference>
<dbReference type="InterPro" id="IPR009057">
    <property type="entry name" value="Homeodomain-like_sf"/>
</dbReference>
<dbReference type="SMART" id="SM00382">
    <property type="entry name" value="AAA"/>
    <property type="match status" value="1"/>
</dbReference>
<dbReference type="PRINTS" id="PR01590">
    <property type="entry name" value="HTHFIS"/>
</dbReference>
<dbReference type="Proteomes" id="UP001172083">
    <property type="component" value="Unassembled WGS sequence"/>
</dbReference>
<evidence type="ECO:0000256" key="2">
    <source>
        <dbReference type="ARBA" id="ARBA00022840"/>
    </source>
</evidence>
<dbReference type="EMBL" id="JAUJEB010000004">
    <property type="protein sequence ID" value="MDN5214372.1"/>
    <property type="molecule type" value="Genomic_DNA"/>
</dbReference>
<dbReference type="CDD" id="cd00009">
    <property type="entry name" value="AAA"/>
    <property type="match status" value="1"/>
</dbReference>
<comment type="caution">
    <text evidence="9">The sequence shown here is derived from an EMBL/GenBank/DDBJ whole genome shotgun (WGS) entry which is preliminary data.</text>
</comment>
<keyword evidence="3" id="KW-0805">Transcription regulation</keyword>
<dbReference type="PROSITE" id="PS00688">
    <property type="entry name" value="SIGMA54_INTERACT_3"/>
    <property type="match status" value="1"/>
</dbReference>
<dbReference type="PROSITE" id="PS50110">
    <property type="entry name" value="RESPONSE_REGULATORY"/>
    <property type="match status" value="1"/>
</dbReference>
<dbReference type="Pfam" id="PF02954">
    <property type="entry name" value="HTH_8"/>
    <property type="match status" value="1"/>
</dbReference>
<keyword evidence="6" id="KW-0597">Phosphoprotein</keyword>
<evidence type="ECO:0000256" key="6">
    <source>
        <dbReference type="PROSITE-ProRule" id="PRU00169"/>
    </source>
</evidence>
<dbReference type="InterPro" id="IPR003593">
    <property type="entry name" value="AAA+_ATPase"/>
</dbReference>
<accession>A0ABT8L9D4</accession>
<dbReference type="PROSITE" id="PS50045">
    <property type="entry name" value="SIGMA54_INTERACT_4"/>
    <property type="match status" value="1"/>
</dbReference>
<dbReference type="Gene3D" id="1.10.8.60">
    <property type="match status" value="1"/>
</dbReference>
<keyword evidence="2" id="KW-0067">ATP-binding</keyword>
<sequence>MSKVLIIDDDPTFCVMLKSFLIKKDFDAYEVHNAKQSIKAIQQQDFDIILTDFRLPDINGLDLLKSIKNIVPHTPVILMTSYANIRTAVNAIKMGAYEYVTKPINPDEVLATINNALNSVEEKRSLAKTGTRNTGAPGSFQFISGRSAVFEKIHEHIELVAPTNMSILIHGESGTGKEYVSRLIHQKSKRNDRPFVAIDCGALSDELAASELFGHVKGSFTGATNEKKGQFEVAAGGTLFLDEIGNLSYEIQVKLLRATQERKIRKVGGNTDIEVDVRLIAATNEDLTKAVSRGEFREDLYHRINEFQLKIPPLRKRGADIKEFAYHFLKISNQELDTDIQEIDEEVIDKFLNYSWPGNIRELKNVLKRAVLLEKNPSLGAANLPDEIRYPMEVDSPQSVEDDQGIALRTVTEKKEKEMILRTLEQVKYNKSKAARILNIDRKTLYNKIKQFNIEV</sequence>
<evidence type="ECO:0000259" key="8">
    <source>
        <dbReference type="PROSITE" id="PS50110"/>
    </source>
</evidence>
<reference evidence="9" key="1">
    <citation type="submission" date="2023-06" db="EMBL/GenBank/DDBJ databases">
        <title>Genomic of Agaribacillus aureum.</title>
        <authorList>
            <person name="Wang G."/>
        </authorList>
    </citation>
    <scope>NUCLEOTIDE SEQUENCE</scope>
    <source>
        <strain evidence="9">BMA12</strain>
    </source>
</reference>
<dbReference type="Gene3D" id="3.40.50.300">
    <property type="entry name" value="P-loop containing nucleotide triphosphate hydrolases"/>
    <property type="match status" value="1"/>
</dbReference>
<dbReference type="Pfam" id="PF25601">
    <property type="entry name" value="AAA_lid_14"/>
    <property type="match status" value="1"/>
</dbReference>
<dbReference type="PANTHER" id="PTHR32071">
    <property type="entry name" value="TRANSCRIPTIONAL REGULATORY PROTEIN"/>
    <property type="match status" value="1"/>
</dbReference>
<dbReference type="InterPro" id="IPR002078">
    <property type="entry name" value="Sigma_54_int"/>
</dbReference>
<dbReference type="InterPro" id="IPR025943">
    <property type="entry name" value="Sigma_54_int_dom_ATP-bd_2"/>
</dbReference>